<proteinExistence type="predicted"/>
<accession>A0A561PYY8</accession>
<comment type="caution">
    <text evidence="2">The sequence shown here is derived from an EMBL/GenBank/DDBJ whole genome shotgun (WGS) entry which is preliminary data.</text>
</comment>
<keyword evidence="1" id="KW-0472">Membrane</keyword>
<keyword evidence="3" id="KW-1185">Reference proteome</keyword>
<keyword evidence="1" id="KW-1133">Transmembrane helix</keyword>
<evidence type="ECO:0000313" key="3">
    <source>
        <dbReference type="Proteomes" id="UP000320653"/>
    </source>
</evidence>
<evidence type="ECO:0000313" key="2">
    <source>
        <dbReference type="EMBL" id="TWF43333.1"/>
    </source>
</evidence>
<dbReference type="Proteomes" id="UP000320653">
    <property type="component" value="Unassembled WGS sequence"/>
</dbReference>
<evidence type="ECO:0000256" key="1">
    <source>
        <dbReference type="SAM" id="Phobius"/>
    </source>
</evidence>
<organism evidence="2 3">
    <name type="scientific">Neorhizobium alkalisoli</name>
    <dbReference type="NCBI Taxonomy" id="528178"/>
    <lineage>
        <taxon>Bacteria</taxon>
        <taxon>Pseudomonadati</taxon>
        <taxon>Pseudomonadota</taxon>
        <taxon>Alphaproteobacteria</taxon>
        <taxon>Hyphomicrobiales</taxon>
        <taxon>Rhizobiaceae</taxon>
        <taxon>Rhizobium/Agrobacterium group</taxon>
        <taxon>Neorhizobium</taxon>
    </lineage>
</organism>
<sequence>MDDRELGQNKKASGKVKPLWPWIVILMLTLIAIYAYQQALVAMEDLARTGSDFAQLFKWLVSLVVNE</sequence>
<gene>
    <name evidence="2" type="ORF">FHW37_1213</name>
</gene>
<feature type="transmembrane region" description="Helical" evidence="1">
    <location>
        <begin position="19"/>
        <end position="36"/>
    </location>
</feature>
<dbReference type="EMBL" id="VIWP01000021">
    <property type="protein sequence ID" value="TWF43333.1"/>
    <property type="molecule type" value="Genomic_DNA"/>
</dbReference>
<reference evidence="2 3" key="1">
    <citation type="submission" date="2019-06" db="EMBL/GenBank/DDBJ databases">
        <title>Sorghum-associated microbial communities from plants grown in Nebraska, USA.</title>
        <authorList>
            <person name="Schachtman D."/>
        </authorList>
    </citation>
    <scope>NUCLEOTIDE SEQUENCE [LARGE SCALE GENOMIC DNA]</scope>
    <source>
        <strain evidence="2 3">1225</strain>
    </source>
</reference>
<dbReference type="OrthoDB" id="8403131at2"/>
<name>A0A561PYY8_9HYPH</name>
<dbReference type="AlphaFoldDB" id="A0A561PYY8"/>
<dbReference type="RefSeq" id="WP_145643701.1">
    <property type="nucleotide sequence ID" value="NZ_VIWP01000021.1"/>
</dbReference>
<protein>
    <submittedName>
        <fullName evidence="2">Uncharacterized protein</fullName>
    </submittedName>
</protein>
<keyword evidence="1" id="KW-0812">Transmembrane</keyword>